<feature type="region of interest" description="Disordered" evidence="1">
    <location>
        <begin position="219"/>
        <end position="239"/>
    </location>
</feature>
<reference evidence="3" key="1">
    <citation type="submission" date="2021-11" db="EMBL/GenBank/DDBJ databases">
        <title>Halomonas sp., isolated from a coastal aquaculture zone in Dongshan Bay.</title>
        <authorList>
            <person name="Lin W."/>
        </authorList>
    </citation>
    <scope>NUCLEOTIDE SEQUENCE</scope>
    <source>
        <strain evidence="3">Yzlin-01</strain>
    </source>
</reference>
<dbReference type="EMBL" id="JAJISC010000002">
    <property type="protein sequence ID" value="MCS2608848.1"/>
    <property type="molecule type" value="Genomic_DNA"/>
</dbReference>
<feature type="transmembrane region" description="Helical" evidence="2">
    <location>
        <begin position="14"/>
        <end position="37"/>
    </location>
</feature>
<name>A0ABT2EB96_9GAMM</name>
<organism evidence="3 4">
    <name type="scientific">Halomonas dongshanensis</name>
    <dbReference type="NCBI Taxonomy" id="2890835"/>
    <lineage>
        <taxon>Bacteria</taxon>
        <taxon>Pseudomonadati</taxon>
        <taxon>Pseudomonadota</taxon>
        <taxon>Gammaproteobacteria</taxon>
        <taxon>Oceanospirillales</taxon>
        <taxon>Halomonadaceae</taxon>
        <taxon>Halomonas</taxon>
    </lineage>
</organism>
<evidence type="ECO:0000256" key="2">
    <source>
        <dbReference type="SAM" id="Phobius"/>
    </source>
</evidence>
<evidence type="ECO:0000256" key="1">
    <source>
        <dbReference type="SAM" id="MobiDB-lite"/>
    </source>
</evidence>
<feature type="transmembrane region" description="Helical" evidence="2">
    <location>
        <begin position="57"/>
        <end position="82"/>
    </location>
</feature>
<gene>
    <name evidence="3" type="ORF">LLY24_05850</name>
</gene>
<accession>A0ABT2EB96</accession>
<keyword evidence="2" id="KW-1133">Transmembrane helix</keyword>
<dbReference type="Proteomes" id="UP001165542">
    <property type="component" value="Unassembled WGS sequence"/>
</dbReference>
<keyword evidence="2" id="KW-0812">Transmembrane</keyword>
<keyword evidence="4" id="KW-1185">Reference proteome</keyword>
<dbReference type="RefSeq" id="WP_259035355.1">
    <property type="nucleotide sequence ID" value="NZ_JAJISC010000002.1"/>
</dbReference>
<evidence type="ECO:0000313" key="3">
    <source>
        <dbReference type="EMBL" id="MCS2608848.1"/>
    </source>
</evidence>
<feature type="transmembrane region" description="Helical" evidence="2">
    <location>
        <begin position="102"/>
        <end position="122"/>
    </location>
</feature>
<comment type="caution">
    <text evidence="3">The sequence shown here is derived from an EMBL/GenBank/DDBJ whole genome shotgun (WGS) entry which is preliminary data.</text>
</comment>
<protein>
    <recommendedName>
        <fullName evidence="5">DUF1449 family protein</fullName>
    </recommendedName>
</protein>
<keyword evidence="2" id="KW-0472">Membrane</keyword>
<evidence type="ECO:0008006" key="5">
    <source>
        <dbReference type="Google" id="ProtNLM"/>
    </source>
</evidence>
<proteinExistence type="predicted"/>
<evidence type="ECO:0000313" key="4">
    <source>
        <dbReference type="Proteomes" id="UP001165542"/>
    </source>
</evidence>
<sequence length="239" mass="26600">MSTIISAALQFPTIVFTFLLALLALYWLLVLVGIAPLELFERDSLRDDHMASTFVSLGFAGVPVSMALSLILLIAGTLSLIIELFLLSRWELGMFRVPLGLLTLWATIAIASPIASALCYSLHRPLHRHRSFTRRCLLGATVIVATREGELATAEIEGEPGIHVKLHDKGVASVREGQRRVLVKYLTEEDAYRSVAKRCYLDTRARLSKLRLEQRHRQAPDVVDYDSPISSHADAQRPS</sequence>